<feature type="region of interest" description="Disordered" evidence="1">
    <location>
        <begin position="570"/>
        <end position="626"/>
    </location>
</feature>
<gene>
    <name evidence="3" type="ORF">C7M84_010825</name>
</gene>
<dbReference type="Proteomes" id="UP000283509">
    <property type="component" value="Unassembled WGS sequence"/>
</dbReference>
<sequence>MVLIWLWLTRTFSILLSPSLLSLLLSSLSPHIPLIPSPLSTHLPLSLIPPFLSRSSSFLLLCPLSSPLSLSPSLSLSLSLPSSLPSLLFLLSLLSLLSLSPLSLLLSLSLALSLFPLSLSIYSIYSSSIYPSLYSSLIFSLISLSSSSFPPSFLLLSPPLSPLSPPAPPPSPLSTLLLPLLILFPSHFVIPSRSPLLPPFSLSLFSLLPPFIFLLLNCSTRYPPPLFSPSFLPPLFSLSLSLPLSLSSLPLPPSSLLSPFFSPLSSLLSPLPLSLFPLFSLPSSLFSAHHRLRALVPVFGAPGVKSERQPHEYTPSTLSSPVHLHPFSLSHSFFFSFFNYLSPLSSFFLSLYLSLSSFLFLSTTWCWAWASATPNRPSAHSYGLVVGVGVRVNNFNLSSPLSLIFSLSSSFFTPLPSFFLPSSHSSATLTSPSAHSYGLVLGVGPHPNLPSAHSYGLVLGVGVRLLPGGGRGPTAWCWAWASATLTSPSAHSYGLVLGVGVGMTRETANLMLGQYFKRRREFVEIIAQSGCGIGITLFSVSSRRPSQPEVSGRWTPPRGGQARALLWGRAGAGDPDEGMARQGMGARRAPRMAPRRSAVRKLSPLKRKRGTPGAPCPGPGPQQYFP</sequence>
<feature type="compositionally biased region" description="Basic residues" evidence="1">
    <location>
        <begin position="588"/>
        <end position="610"/>
    </location>
</feature>
<proteinExistence type="predicted"/>
<keyword evidence="4" id="KW-1185">Reference proteome</keyword>
<organism evidence="3 4">
    <name type="scientific">Penaeus vannamei</name>
    <name type="common">Whiteleg shrimp</name>
    <name type="synonym">Litopenaeus vannamei</name>
    <dbReference type="NCBI Taxonomy" id="6689"/>
    <lineage>
        <taxon>Eukaryota</taxon>
        <taxon>Metazoa</taxon>
        <taxon>Ecdysozoa</taxon>
        <taxon>Arthropoda</taxon>
        <taxon>Crustacea</taxon>
        <taxon>Multicrustacea</taxon>
        <taxon>Malacostraca</taxon>
        <taxon>Eumalacostraca</taxon>
        <taxon>Eucarida</taxon>
        <taxon>Decapoda</taxon>
        <taxon>Dendrobranchiata</taxon>
        <taxon>Penaeoidea</taxon>
        <taxon>Penaeidae</taxon>
        <taxon>Penaeus</taxon>
    </lineage>
</organism>
<keyword evidence="2" id="KW-0472">Membrane</keyword>
<evidence type="ECO:0000256" key="1">
    <source>
        <dbReference type="SAM" id="MobiDB-lite"/>
    </source>
</evidence>
<feature type="transmembrane region" description="Helical" evidence="2">
    <location>
        <begin position="197"/>
        <end position="216"/>
    </location>
</feature>
<evidence type="ECO:0000256" key="2">
    <source>
        <dbReference type="SAM" id="Phobius"/>
    </source>
</evidence>
<dbReference type="EMBL" id="QCYY01002376">
    <property type="protein sequence ID" value="ROT70876.1"/>
    <property type="molecule type" value="Genomic_DNA"/>
</dbReference>
<evidence type="ECO:0000313" key="4">
    <source>
        <dbReference type="Proteomes" id="UP000283509"/>
    </source>
</evidence>
<keyword evidence="2" id="KW-1133">Transmembrane helix</keyword>
<accession>A0A423T308</accession>
<feature type="transmembrane region" description="Helical" evidence="2">
    <location>
        <begin position="104"/>
        <end position="125"/>
    </location>
</feature>
<keyword evidence="2" id="KW-0812">Transmembrane</keyword>
<feature type="transmembrane region" description="Helical" evidence="2">
    <location>
        <begin position="348"/>
        <end position="370"/>
    </location>
</feature>
<comment type="caution">
    <text evidence="3">The sequence shown here is derived from an EMBL/GenBank/DDBJ whole genome shotgun (WGS) entry which is preliminary data.</text>
</comment>
<name>A0A423T308_PENVA</name>
<reference evidence="3 4" key="1">
    <citation type="submission" date="2018-04" db="EMBL/GenBank/DDBJ databases">
        <authorList>
            <person name="Zhang X."/>
            <person name="Yuan J."/>
            <person name="Li F."/>
            <person name="Xiang J."/>
        </authorList>
    </citation>
    <scope>NUCLEOTIDE SEQUENCE [LARGE SCALE GENOMIC DNA]</scope>
    <source>
        <tissue evidence="3">Muscle</tissue>
    </source>
</reference>
<protein>
    <submittedName>
        <fullName evidence="3">Monocarboxylate transporter 2</fullName>
    </submittedName>
</protein>
<feature type="transmembrane region" description="Helical" evidence="2">
    <location>
        <begin position="132"/>
        <end position="153"/>
    </location>
</feature>
<evidence type="ECO:0000313" key="3">
    <source>
        <dbReference type="EMBL" id="ROT70876.1"/>
    </source>
</evidence>
<dbReference type="AlphaFoldDB" id="A0A423T308"/>
<reference evidence="3 4" key="2">
    <citation type="submission" date="2019-01" db="EMBL/GenBank/DDBJ databases">
        <title>The decoding of complex shrimp genome reveals the adaptation for benthos swimmer, frequently molting mechanism and breeding impact on genome.</title>
        <authorList>
            <person name="Sun Y."/>
            <person name="Gao Y."/>
            <person name="Yu Y."/>
        </authorList>
    </citation>
    <scope>NUCLEOTIDE SEQUENCE [LARGE SCALE GENOMIC DNA]</scope>
    <source>
        <tissue evidence="3">Muscle</tissue>
    </source>
</reference>